<dbReference type="AlphaFoldDB" id="A0A1V8M493"/>
<dbReference type="GO" id="GO:0005524">
    <property type="term" value="F:ATP binding"/>
    <property type="evidence" value="ECO:0007669"/>
    <property type="project" value="UniProtKB-UniRule"/>
</dbReference>
<keyword evidence="6 9" id="KW-0547">Nucleotide-binding</keyword>
<keyword evidence="2 9" id="KW-0963">Cytoplasm</keyword>
<sequence>MNYHSHFKIRMACHALKQGKLLAYPTESVYGIGCDPLNETTVMHLLSIKQRPLHKGLILIASDFAQLQPYINPSPEMLLRIMPGWPGPITWVIPAQTWVPDYLTGKHDSLAVRVSAHPLVRQLCDYYGGAIVSTSANISQQTPARSTLAVHKKFKANNIHILAGATGGHKQATAIYNALNGLCLRAS</sequence>
<evidence type="ECO:0000256" key="3">
    <source>
        <dbReference type="ARBA" id="ARBA00022679"/>
    </source>
</evidence>
<evidence type="ECO:0000256" key="2">
    <source>
        <dbReference type="ARBA" id="ARBA00022490"/>
    </source>
</evidence>
<feature type="domain" description="YrdC-like" evidence="10">
    <location>
        <begin position="6"/>
        <end position="187"/>
    </location>
</feature>
<evidence type="ECO:0000256" key="9">
    <source>
        <dbReference type="HAMAP-Rule" id="MF_01852"/>
    </source>
</evidence>
<comment type="function">
    <text evidence="9">Required for the formation of a threonylcarbamoyl group on adenosine at position 37 (t(6)A37) in tRNAs that read codons beginning with adenine. Catalyzes the conversion of L-threonine, HCO(3)(-)/CO(2) and ATP to give threonylcarbamoyl-AMP (TC-AMP) as the acyladenylate intermediate, with the release of diphosphate.</text>
</comment>
<evidence type="ECO:0000256" key="4">
    <source>
        <dbReference type="ARBA" id="ARBA00022694"/>
    </source>
</evidence>
<keyword evidence="7 9" id="KW-0067">ATP-binding</keyword>
<dbReference type="EC" id="2.7.7.87" evidence="9"/>
<dbReference type="GO" id="GO:0006450">
    <property type="term" value="P:regulation of translational fidelity"/>
    <property type="evidence" value="ECO:0007669"/>
    <property type="project" value="TreeGrafter"/>
</dbReference>
<evidence type="ECO:0000256" key="6">
    <source>
        <dbReference type="ARBA" id="ARBA00022741"/>
    </source>
</evidence>
<dbReference type="EMBL" id="LPUF01000001">
    <property type="protein sequence ID" value="OQK16372.1"/>
    <property type="molecule type" value="Genomic_DNA"/>
</dbReference>
<dbReference type="HAMAP" id="MF_01852">
    <property type="entry name" value="TsaC"/>
    <property type="match status" value="1"/>
</dbReference>
<evidence type="ECO:0000256" key="5">
    <source>
        <dbReference type="ARBA" id="ARBA00022695"/>
    </source>
</evidence>
<dbReference type="OrthoDB" id="9814580at2"/>
<dbReference type="PROSITE" id="PS51163">
    <property type="entry name" value="YRDC"/>
    <property type="match status" value="1"/>
</dbReference>
<dbReference type="RefSeq" id="WP_080520998.1">
    <property type="nucleotide sequence ID" value="NZ_LPUF01000001.1"/>
</dbReference>
<keyword evidence="3 9" id="KW-0808">Transferase</keyword>
<protein>
    <recommendedName>
        <fullName evidence="9">Threonylcarbamoyl-AMP synthase</fullName>
        <shortName evidence="9">TC-AMP synthase</shortName>
        <ecNumber evidence="9">2.7.7.87</ecNumber>
    </recommendedName>
    <alternativeName>
        <fullName evidence="9">L-threonylcarbamoyladenylate synthase</fullName>
    </alternativeName>
    <alternativeName>
        <fullName evidence="9">t(6)A37 threonylcarbamoyladenosine biosynthesis protein TsaC</fullName>
    </alternativeName>
    <alternativeName>
        <fullName evidence="9">tRNA threonylcarbamoyladenosine biosynthesis protein TsaC</fullName>
    </alternativeName>
</protein>
<dbReference type="GO" id="GO:0005737">
    <property type="term" value="C:cytoplasm"/>
    <property type="evidence" value="ECO:0007669"/>
    <property type="project" value="UniProtKB-SubCell"/>
</dbReference>
<evidence type="ECO:0000256" key="1">
    <source>
        <dbReference type="ARBA" id="ARBA00004496"/>
    </source>
</evidence>
<dbReference type="PANTHER" id="PTHR17490">
    <property type="entry name" value="SUA5"/>
    <property type="match status" value="1"/>
</dbReference>
<reference evidence="11 12" key="1">
    <citation type="submission" date="2015-12" db="EMBL/GenBank/DDBJ databases">
        <authorList>
            <person name="Shamseldin A."/>
            <person name="Moawad H."/>
            <person name="Abd El-Rahim W.M."/>
            <person name="Sadowsky M.J."/>
        </authorList>
    </citation>
    <scope>NUCLEOTIDE SEQUENCE [LARGE SCALE GENOMIC DNA]</scope>
    <source>
        <strain evidence="11 12">WF1</strain>
    </source>
</reference>
<keyword evidence="12" id="KW-1185">Reference proteome</keyword>
<organism evidence="11 12">
    <name type="scientific">Methyloprofundus sedimenti</name>
    <dbReference type="NCBI Taxonomy" id="1420851"/>
    <lineage>
        <taxon>Bacteria</taxon>
        <taxon>Pseudomonadati</taxon>
        <taxon>Pseudomonadota</taxon>
        <taxon>Gammaproteobacteria</taxon>
        <taxon>Methylococcales</taxon>
        <taxon>Methylococcaceae</taxon>
        <taxon>Methyloprofundus</taxon>
    </lineage>
</organism>
<dbReference type="Proteomes" id="UP000191980">
    <property type="component" value="Unassembled WGS sequence"/>
</dbReference>
<dbReference type="Gene3D" id="3.90.870.10">
    <property type="entry name" value="DHBP synthase"/>
    <property type="match status" value="1"/>
</dbReference>
<evidence type="ECO:0000313" key="11">
    <source>
        <dbReference type="EMBL" id="OQK16372.1"/>
    </source>
</evidence>
<dbReference type="SUPFAM" id="SSF55821">
    <property type="entry name" value="YrdC/RibB"/>
    <property type="match status" value="1"/>
</dbReference>
<dbReference type="GO" id="GO:0002949">
    <property type="term" value="P:tRNA threonylcarbamoyladenosine modification"/>
    <property type="evidence" value="ECO:0007669"/>
    <property type="project" value="UniProtKB-UniRule"/>
</dbReference>
<dbReference type="InterPro" id="IPR006070">
    <property type="entry name" value="Sua5-like_dom"/>
</dbReference>
<comment type="subcellular location">
    <subcellularLocation>
        <location evidence="1 9">Cytoplasm</location>
    </subcellularLocation>
</comment>
<evidence type="ECO:0000259" key="10">
    <source>
        <dbReference type="PROSITE" id="PS51163"/>
    </source>
</evidence>
<gene>
    <name evidence="9" type="primary">tsaC</name>
    <name evidence="11" type="ORF">AU255_00200</name>
</gene>
<comment type="catalytic activity">
    <reaction evidence="8 9">
        <text>L-threonine + hydrogencarbonate + ATP = L-threonylcarbamoyladenylate + diphosphate + H2O</text>
        <dbReference type="Rhea" id="RHEA:36407"/>
        <dbReference type="ChEBI" id="CHEBI:15377"/>
        <dbReference type="ChEBI" id="CHEBI:17544"/>
        <dbReference type="ChEBI" id="CHEBI:30616"/>
        <dbReference type="ChEBI" id="CHEBI:33019"/>
        <dbReference type="ChEBI" id="CHEBI:57926"/>
        <dbReference type="ChEBI" id="CHEBI:73682"/>
        <dbReference type="EC" id="2.7.7.87"/>
    </reaction>
</comment>
<comment type="caution">
    <text evidence="11">The sequence shown here is derived from an EMBL/GenBank/DDBJ whole genome shotgun (WGS) entry which is preliminary data.</text>
</comment>
<dbReference type="GO" id="GO:0003725">
    <property type="term" value="F:double-stranded RNA binding"/>
    <property type="evidence" value="ECO:0007669"/>
    <property type="project" value="InterPro"/>
</dbReference>
<dbReference type="GO" id="GO:0000049">
    <property type="term" value="F:tRNA binding"/>
    <property type="evidence" value="ECO:0007669"/>
    <property type="project" value="TreeGrafter"/>
</dbReference>
<dbReference type="GO" id="GO:0061710">
    <property type="term" value="F:L-threonylcarbamoyladenylate synthase"/>
    <property type="evidence" value="ECO:0007669"/>
    <property type="project" value="UniProtKB-EC"/>
</dbReference>
<dbReference type="PANTHER" id="PTHR17490:SF18">
    <property type="entry name" value="THREONYLCARBAMOYL-AMP SYNTHASE"/>
    <property type="match status" value="1"/>
</dbReference>
<evidence type="ECO:0000256" key="8">
    <source>
        <dbReference type="ARBA" id="ARBA00048366"/>
    </source>
</evidence>
<evidence type="ECO:0000256" key="7">
    <source>
        <dbReference type="ARBA" id="ARBA00022840"/>
    </source>
</evidence>
<proteinExistence type="inferred from homology"/>
<keyword evidence="5 9" id="KW-0548">Nucleotidyltransferase</keyword>
<name>A0A1V8M493_9GAMM</name>
<dbReference type="Pfam" id="PF01300">
    <property type="entry name" value="Sua5_yciO_yrdC"/>
    <property type="match status" value="1"/>
</dbReference>
<dbReference type="InterPro" id="IPR050156">
    <property type="entry name" value="TC-AMP_synthase_SUA5"/>
</dbReference>
<comment type="similarity">
    <text evidence="9">Belongs to the SUA5 family. TsaC subfamily.</text>
</comment>
<dbReference type="InterPro" id="IPR017945">
    <property type="entry name" value="DHBP_synth_RibB-like_a/b_dom"/>
</dbReference>
<keyword evidence="4 9" id="KW-0819">tRNA processing</keyword>
<accession>A0A1V8M493</accession>
<evidence type="ECO:0000313" key="12">
    <source>
        <dbReference type="Proteomes" id="UP000191980"/>
    </source>
</evidence>
<dbReference type="InterPro" id="IPR023535">
    <property type="entry name" value="TC-AMP_synthase"/>
</dbReference>
<dbReference type="STRING" id="1420851.AU255_00200"/>